<protein>
    <recommendedName>
        <fullName evidence="1">F-box domain-containing protein</fullName>
    </recommendedName>
</protein>
<proteinExistence type="predicted"/>
<gene>
    <name evidence="2" type="primary">gb17007</name>
    <name evidence="2" type="ORF">PR202_gb17007</name>
</gene>
<dbReference type="InterPro" id="IPR006566">
    <property type="entry name" value="FBD"/>
</dbReference>
<dbReference type="Pfam" id="PF00646">
    <property type="entry name" value="F-box"/>
    <property type="match status" value="1"/>
</dbReference>
<accession>A0AAV5F2E5</accession>
<name>A0AAV5F2E5_ELECO</name>
<dbReference type="InterPro" id="IPR036047">
    <property type="entry name" value="F-box-like_dom_sf"/>
</dbReference>
<dbReference type="SUPFAM" id="SSF81383">
    <property type="entry name" value="F-box domain"/>
    <property type="match status" value="1"/>
</dbReference>
<dbReference type="Proteomes" id="UP001054889">
    <property type="component" value="Unassembled WGS sequence"/>
</dbReference>
<dbReference type="InterPro" id="IPR055411">
    <property type="entry name" value="LRR_FXL15/At3g58940/PEG3-like"/>
</dbReference>
<dbReference type="PANTHER" id="PTHR32141">
    <property type="match status" value="1"/>
</dbReference>
<keyword evidence="3" id="KW-1185">Reference proteome</keyword>
<dbReference type="InterPro" id="IPR001810">
    <property type="entry name" value="F-box_dom"/>
</dbReference>
<dbReference type="AlphaFoldDB" id="A0AAV5F2E5"/>
<evidence type="ECO:0000259" key="1">
    <source>
        <dbReference type="PROSITE" id="PS50181"/>
    </source>
</evidence>
<dbReference type="PROSITE" id="PS50181">
    <property type="entry name" value="FBOX"/>
    <property type="match status" value="1"/>
</dbReference>
<dbReference type="Pfam" id="PF24758">
    <property type="entry name" value="LRR_At5g56370"/>
    <property type="match status" value="1"/>
</dbReference>
<dbReference type="EMBL" id="BQKI01000081">
    <property type="protein sequence ID" value="GJN28838.1"/>
    <property type="molecule type" value="Genomic_DNA"/>
</dbReference>
<dbReference type="PANTHER" id="PTHR32141:SF181">
    <property type="entry name" value="F-BOX DOMAIN-CONTAINING PROTEIN"/>
    <property type="match status" value="1"/>
</dbReference>
<dbReference type="Gene3D" id="3.80.10.10">
    <property type="entry name" value="Ribonuclease Inhibitor"/>
    <property type="match status" value="1"/>
</dbReference>
<dbReference type="SUPFAM" id="SSF52047">
    <property type="entry name" value="RNI-like"/>
    <property type="match status" value="1"/>
</dbReference>
<reference evidence="2" key="2">
    <citation type="submission" date="2021-12" db="EMBL/GenBank/DDBJ databases">
        <title>Resequencing data analysis of finger millet.</title>
        <authorList>
            <person name="Hatakeyama M."/>
            <person name="Aluri S."/>
            <person name="Balachadran M.T."/>
            <person name="Sivarajan S.R."/>
            <person name="Poveda L."/>
            <person name="Shimizu-Inatsugi R."/>
            <person name="Schlapbach R."/>
            <person name="Sreeman S.M."/>
            <person name="Shimizu K.K."/>
        </authorList>
    </citation>
    <scope>NUCLEOTIDE SEQUENCE</scope>
</reference>
<dbReference type="InterPro" id="IPR032675">
    <property type="entry name" value="LRR_dom_sf"/>
</dbReference>
<reference evidence="2" key="1">
    <citation type="journal article" date="2018" name="DNA Res.">
        <title>Multiple hybrid de novo genome assembly of finger millet, an orphan allotetraploid crop.</title>
        <authorList>
            <person name="Hatakeyama M."/>
            <person name="Aluri S."/>
            <person name="Balachadran M.T."/>
            <person name="Sivarajan S.R."/>
            <person name="Patrignani A."/>
            <person name="Gruter S."/>
            <person name="Poveda L."/>
            <person name="Shimizu-Inatsugi R."/>
            <person name="Baeten J."/>
            <person name="Francoijs K.J."/>
            <person name="Nataraja K.N."/>
            <person name="Reddy Y.A.N."/>
            <person name="Phadnis S."/>
            <person name="Ravikumar R.L."/>
            <person name="Schlapbach R."/>
            <person name="Sreeman S.M."/>
            <person name="Shimizu K.K."/>
        </authorList>
    </citation>
    <scope>NUCLEOTIDE SEQUENCE</scope>
</reference>
<dbReference type="Pfam" id="PF08387">
    <property type="entry name" value="FBD"/>
    <property type="match status" value="1"/>
</dbReference>
<comment type="caution">
    <text evidence="2">The sequence shown here is derived from an EMBL/GenBank/DDBJ whole genome shotgun (WGS) entry which is preliminary data.</text>
</comment>
<dbReference type="InterPro" id="IPR055302">
    <property type="entry name" value="F-box_dom-containing"/>
</dbReference>
<evidence type="ECO:0000313" key="3">
    <source>
        <dbReference type="Proteomes" id="UP001054889"/>
    </source>
</evidence>
<feature type="domain" description="F-box" evidence="1">
    <location>
        <begin position="111"/>
        <end position="158"/>
    </location>
</feature>
<evidence type="ECO:0000313" key="2">
    <source>
        <dbReference type="EMBL" id="GJN28838.1"/>
    </source>
</evidence>
<organism evidence="2 3">
    <name type="scientific">Eleusine coracana subsp. coracana</name>
    <dbReference type="NCBI Taxonomy" id="191504"/>
    <lineage>
        <taxon>Eukaryota</taxon>
        <taxon>Viridiplantae</taxon>
        <taxon>Streptophyta</taxon>
        <taxon>Embryophyta</taxon>
        <taxon>Tracheophyta</taxon>
        <taxon>Spermatophyta</taxon>
        <taxon>Magnoliopsida</taxon>
        <taxon>Liliopsida</taxon>
        <taxon>Poales</taxon>
        <taxon>Poaceae</taxon>
        <taxon>PACMAD clade</taxon>
        <taxon>Chloridoideae</taxon>
        <taxon>Cynodonteae</taxon>
        <taxon>Eleusininae</taxon>
        <taxon>Eleusine</taxon>
    </lineage>
</organism>
<sequence length="570" mass="64134">MGWFGYLAQQRLTLKHLRLATRIKSAALLISPQKPSLLLTHRRSESSLPPASMDLSEFRLVNCRYVPDFIDQNEEAGTALKYAYKSLPPPSATTDAHLASAAAARAPPDGVDRISRLPDQILRNIVSRLVAKDAVRTGALASRWRRIWRSAPLVFLDAGLLPQCRKNPTWRPLLQETLGINNAVSAMLKTHQGPFRCVQITCCYLDMNKAQIKKWLQPIANKGVQELAFINRPWPLNLPLPATLFSCTSLTRLHIGAWKFPNTAALPETAGFPHLKELFLTLILMKDQDLAFLLERSPVLEVLTIISSQTDVCLCLVSHSLRCLQLGLSSLGDIAVADAPRLDSLLLWMTQRRRTGGNKFSRIKVANAPNLSKLGYCNLGQHQLQIGDTIIESSTKVISSTIIPTVQVLALEVHFEVRKELMTVPSFLKCFPNVETLHMKSMKVDQPTGKVKFNFWQEACPVQCVQHIKKLVIHEFKGSKNEHAFIKFIGQRAGMLEGVVLVPCRESWYLCSESSLHARMKPFLDVKWVSKKMKQIRSNFRYSPTPWNFRMGIDVSCRDPFDLDSALPTN</sequence>